<evidence type="ECO:0000313" key="9">
    <source>
        <dbReference type="Proteomes" id="UP000019050"/>
    </source>
</evidence>
<dbReference type="Proteomes" id="UP000019050">
    <property type="component" value="Unassembled WGS sequence"/>
</dbReference>
<keyword evidence="3 5" id="KW-0808">Transferase</keyword>
<dbReference type="HOGENOM" id="CLU_033347_1_1_9"/>
<comment type="function">
    <text evidence="5">Attaches a formyl group to the free amino group of methionyl-tRNA(fMet). The formyl group appears to play a dual role in the initiator identity of N-formylmethionyl-tRNA by promoting its recognition by IF2 and preventing the misappropriation of this tRNA by the elongation apparatus.</text>
</comment>
<dbReference type="HAMAP" id="MF_00182">
    <property type="entry name" value="Formyl_trans"/>
    <property type="match status" value="1"/>
</dbReference>
<dbReference type="GO" id="GO:0004479">
    <property type="term" value="F:methionyl-tRNA formyltransferase activity"/>
    <property type="evidence" value="ECO:0007669"/>
    <property type="project" value="UniProtKB-UniRule"/>
</dbReference>
<keyword evidence="9" id="KW-1185">Reference proteome</keyword>
<evidence type="ECO:0000256" key="4">
    <source>
        <dbReference type="ARBA" id="ARBA00022917"/>
    </source>
</evidence>
<dbReference type="InterPro" id="IPR011034">
    <property type="entry name" value="Formyl_transferase-like_C_sf"/>
</dbReference>
<dbReference type="InterPro" id="IPR002376">
    <property type="entry name" value="Formyl_transf_N"/>
</dbReference>
<evidence type="ECO:0000256" key="1">
    <source>
        <dbReference type="ARBA" id="ARBA00010699"/>
    </source>
</evidence>
<accession>W1Q6K2</accession>
<dbReference type="EMBL" id="ACIN03000001">
    <property type="protein sequence ID" value="ESK66434.1"/>
    <property type="molecule type" value="Genomic_DNA"/>
</dbReference>
<dbReference type="InterPro" id="IPR044135">
    <property type="entry name" value="Met-tRNA-FMT_C"/>
</dbReference>
<feature type="domain" description="Formyl transferase C-terminal" evidence="7">
    <location>
        <begin position="206"/>
        <end position="308"/>
    </location>
</feature>
<dbReference type="InterPro" id="IPR001555">
    <property type="entry name" value="GART_AS"/>
</dbReference>
<dbReference type="CDD" id="cd08704">
    <property type="entry name" value="Met_tRNA_FMT_C"/>
    <property type="match status" value="1"/>
</dbReference>
<feature type="binding site" evidence="5">
    <location>
        <begin position="111"/>
        <end position="114"/>
    </location>
    <ligand>
        <name>(6S)-5,6,7,8-tetrahydrofolate</name>
        <dbReference type="ChEBI" id="CHEBI:57453"/>
    </ligand>
</feature>
<reference evidence="8" key="1">
    <citation type="submission" date="2013-06" db="EMBL/GenBank/DDBJ databases">
        <authorList>
            <person name="Weinstock G."/>
            <person name="Sodergren E."/>
            <person name="Clifton S."/>
            <person name="Fulton L."/>
            <person name="Fulton B."/>
            <person name="Courtney L."/>
            <person name="Fronick C."/>
            <person name="Harrison M."/>
            <person name="Strong C."/>
            <person name="Farmer C."/>
            <person name="Delahaunty K."/>
            <person name="Markovic C."/>
            <person name="Hall O."/>
            <person name="Minx P."/>
            <person name="Tomlinson C."/>
            <person name="Mitreva M."/>
            <person name="Nelson J."/>
            <person name="Hou S."/>
            <person name="Wollam A."/>
            <person name="Pepin K.H."/>
            <person name="Johnson M."/>
            <person name="Bhonagiri V."/>
            <person name="Nash W.E."/>
            <person name="Warren W."/>
            <person name="Chinwalla A."/>
            <person name="Mardis E.R."/>
            <person name="Wilson R.K."/>
        </authorList>
    </citation>
    <scope>NUCLEOTIDE SEQUENCE [LARGE SCALE GENOMIC DNA]</scope>
    <source>
        <strain evidence="8">ATCC 49176</strain>
    </source>
</reference>
<dbReference type="EC" id="2.1.2.9" evidence="2 5"/>
<dbReference type="PANTHER" id="PTHR11138:SF5">
    <property type="entry name" value="METHIONYL-TRNA FORMYLTRANSFERASE, MITOCHONDRIAL"/>
    <property type="match status" value="1"/>
</dbReference>
<dbReference type="InterPro" id="IPR036477">
    <property type="entry name" value="Formyl_transf_N_sf"/>
</dbReference>
<proteinExistence type="inferred from homology"/>
<dbReference type="eggNOG" id="COG0223">
    <property type="taxonomic scope" value="Bacteria"/>
</dbReference>
<dbReference type="GO" id="GO:0005829">
    <property type="term" value="C:cytosol"/>
    <property type="evidence" value="ECO:0007669"/>
    <property type="project" value="TreeGrafter"/>
</dbReference>
<dbReference type="CDD" id="cd08646">
    <property type="entry name" value="FMT_core_Met-tRNA-FMT_N"/>
    <property type="match status" value="1"/>
</dbReference>
<dbReference type="Pfam" id="PF02911">
    <property type="entry name" value="Formyl_trans_C"/>
    <property type="match status" value="1"/>
</dbReference>
<dbReference type="SUPFAM" id="SSF53328">
    <property type="entry name" value="Formyltransferase"/>
    <property type="match status" value="1"/>
</dbReference>
<comment type="catalytic activity">
    <reaction evidence="5">
        <text>L-methionyl-tRNA(fMet) + (6R)-10-formyltetrahydrofolate = N-formyl-L-methionyl-tRNA(fMet) + (6S)-5,6,7,8-tetrahydrofolate + H(+)</text>
        <dbReference type="Rhea" id="RHEA:24380"/>
        <dbReference type="Rhea" id="RHEA-COMP:9952"/>
        <dbReference type="Rhea" id="RHEA-COMP:9953"/>
        <dbReference type="ChEBI" id="CHEBI:15378"/>
        <dbReference type="ChEBI" id="CHEBI:57453"/>
        <dbReference type="ChEBI" id="CHEBI:78530"/>
        <dbReference type="ChEBI" id="CHEBI:78844"/>
        <dbReference type="ChEBI" id="CHEBI:195366"/>
        <dbReference type="EC" id="2.1.2.9"/>
    </reaction>
</comment>
<dbReference type="InterPro" id="IPR005793">
    <property type="entry name" value="Formyl_trans_C"/>
</dbReference>
<name>W1Q6K2_ABIDE</name>
<organism evidence="8 9">
    <name type="scientific">Abiotrophia defectiva ATCC 49176</name>
    <dbReference type="NCBI Taxonomy" id="592010"/>
    <lineage>
        <taxon>Bacteria</taxon>
        <taxon>Bacillati</taxon>
        <taxon>Bacillota</taxon>
        <taxon>Bacilli</taxon>
        <taxon>Lactobacillales</taxon>
        <taxon>Aerococcaceae</taxon>
        <taxon>Abiotrophia</taxon>
    </lineage>
</organism>
<evidence type="ECO:0000259" key="6">
    <source>
        <dbReference type="Pfam" id="PF00551"/>
    </source>
</evidence>
<dbReference type="OrthoDB" id="9802815at2"/>
<evidence type="ECO:0000256" key="3">
    <source>
        <dbReference type="ARBA" id="ARBA00022679"/>
    </source>
</evidence>
<dbReference type="NCBIfam" id="TIGR00460">
    <property type="entry name" value="fmt"/>
    <property type="match status" value="1"/>
</dbReference>
<gene>
    <name evidence="5" type="primary">fmt</name>
    <name evidence="8" type="ORF">GCWU000182_000121</name>
</gene>
<sequence>MKKIIFMGTPQFAAEILQGLLEHASYQVIAVVTQPDRPVGRKRVLTQSPVKQLALAHDIPLYQPERISRSEELEELINLDADIIVTAAYGQFIPTRLINSTPHTAINVHASLLPKYRGAAPIHYAIWKGDHETGISIIYMTKEMDAGDILAQRSCVIESDETVGGLFEKLAIIGRELLLDTLFKLFANEITAVEQDVSQVVFSPSITKEQEQLNWHESAHQVDCHVRAFNPFPSTYTVLGDLRIKVWAGAPMVYEPSPEDQAAEPGTILAYKRKHLIVKCGHHSYYGIREWQESGKKRLSLEDYFKGNDLAQLAGQVFASPQVEEEEAHES</sequence>
<evidence type="ECO:0000259" key="7">
    <source>
        <dbReference type="Pfam" id="PF02911"/>
    </source>
</evidence>
<dbReference type="SUPFAM" id="SSF50486">
    <property type="entry name" value="FMT C-terminal domain-like"/>
    <property type="match status" value="1"/>
</dbReference>
<dbReference type="Gene3D" id="3.40.50.12230">
    <property type="match status" value="1"/>
</dbReference>
<dbReference type="InterPro" id="IPR041711">
    <property type="entry name" value="Met-tRNA-FMT_N"/>
</dbReference>
<dbReference type="STRING" id="592010.GCWU000182_000121"/>
<dbReference type="PROSITE" id="PS00373">
    <property type="entry name" value="GART"/>
    <property type="match status" value="1"/>
</dbReference>
<dbReference type="PANTHER" id="PTHR11138">
    <property type="entry name" value="METHIONYL-TRNA FORMYLTRANSFERASE"/>
    <property type="match status" value="1"/>
</dbReference>
<keyword evidence="4 5" id="KW-0648">Protein biosynthesis</keyword>
<comment type="caution">
    <text evidence="8">The sequence shown here is derived from an EMBL/GenBank/DDBJ whole genome shotgun (WGS) entry which is preliminary data.</text>
</comment>
<evidence type="ECO:0000256" key="5">
    <source>
        <dbReference type="HAMAP-Rule" id="MF_00182"/>
    </source>
</evidence>
<dbReference type="InterPro" id="IPR005794">
    <property type="entry name" value="Fmt"/>
</dbReference>
<evidence type="ECO:0000256" key="2">
    <source>
        <dbReference type="ARBA" id="ARBA00012261"/>
    </source>
</evidence>
<dbReference type="RefSeq" id="WP_023390782.1">
    <property type="nucleotide sequence ID" value="NZ_KI535340.1"/>
</dbReference>
<dbReference type="Pfam" id="PF00551">
    <property type="entry name" value="Formyl_trans_N"/>
    <property type="match status" value="1"/>
</dbReference>
<feature type="domain" description="Formyl transferase N-terminal" evidence="6">
    <location>
        <begin position="2"/>
        <end position="180"/>
    </location>
</feature>
<protein>
    <recommendedName>
        <fullName evidence="2 5">Methionyl-tRNA formyltransferase</fullName>
        <ecNumber evidence="2 5">2.1.2.9</ecNumber>
    </recommendedName>
</protein>
<dbReference type="AlphaFoldDB" id="W1Q6K2"/>
<dbReference type="GeneID" id="84816289"/>
<evidence type="ECO:0000313" key="8">
    <source>
        <dbReference type="EMBL" id="ESK66434.1"/>
    </source>
</evidence>
<comment type="similarity">
    <text evidence="1 5">Belongs to the Fmt family.</text>
</comment>